<dbReference type="AlphaFoldDB" id="A0A2D4G273"/>
<dbReference type="EMBL" id="IACJ01105733">
    <property type="protein sequence ID" value="LAA53526.1"/>
    <property type="molecule type" value="Transcribed_RNA"/>
</dbReference>
<reference evidence="1" key="1">
    <citation type="submission" date="2017-07" db="EMBL/GenBank/DDBJ databases">
        <authorList>
            <person name="Mikheyev A."/>
            <person name="Grau M."/>
        </authorList>
    </citation>
    <scope>NUCLEOTIDE SEQUENCE</scope>
    <source>
        <tissue evidence="1">Venom_gland</tissue>
    </source>
</reference>
<reference evidence="1" key="2">
    <citation type="submission" date="2017-11" db="EMBL/GenBank/DDBJ databases">
        <title>Coralsnake Venomics: Analyses of Venom Gland Transcriptomes and Proteomes of Six Brazilian Taxa.</title>
        <authorList>
            <person name="Aird S.D."/>
            <person name="Jorge da Silva N."/>
            <person name="Qiu L."/>
            <person name="Villar-Briones A."/>
            <person name="Aparecida-Saddi V."/>
            <person name="Campos-Telles M.P."/>
            <person name="Grau M."/>
            <person name="Mikheyev A.S."/>
        </authorList>
    </citation>
    <scope>NUCLEOTIDE SEQUENCE</scope>
    <source>
        <tissue evidence="1">Venom_gland</tissue>
    </source>
</reference>
<dbReference type="PANTHER" id="PTHR33332">
    <property type="entry name" value="REVERSE TRANSCRIPTASE DOMAIN-CONTAINING PROTEIN"/>
    <property type="match status" value="1"/>
</dbReference>
<protein>
    <submittedName>
        <fullName evidence="1">Uncharacterized protein</fullName>
    </submittedName>
</protein>
<accession>A0A2D4G273</accession>
<evidence type="ECO:0000313" key="1">
    <source>
        <dbReference type="EMBL" id="LAA53526.1"/>
    </source>
</evidence>
<proteinExistence type="predicted"/>
<name>A0A2D4G273_MICCO</name>
<sequence length="102" mass="11707">MHNLLLSKLEKCGIDTITTRWICYWLTNLYSPQWNYIHMEGISGFSQGSILGPVLFNIFINKINEGIEEEFIKFANNTKLAGIANTPDDNLKIQKEPRWCSG</sequence>
<organism evidence="1">
    <name type="scientific">Micrurus corallinus</name>
    <name type="common">Brazilian coral snake</name>
    <dbReference type="NCBI Taxonomy" id="54390"/>
    <lineage>
        <taxon>Eukaryota</taxon>
        <taxon>Metazoa</taxon>
        <taxon>Chordata</taxon>
        <taxon>Craniata</taxon>
        <taxon>Vertebrata</taxon>
        <taxon>Euteleostomi</taxon>
        <taxon>Lepidosauria</taxon>
        <taxon>Squamata</taxon>
        <taxon>Bifurcata</taxon>
        <taxon>Unidentata</taxon>
        <taxon>Episquamata</taxon>
        <taxon>Toxicofera</taxon>
        <taxon>Serpentes</taxon>
        <taxon>Colubroidea</taxon>
        <taxon>Elapidae</taxon>
        <taxon>Elapinae</taxon>
        <taxon>Micrurus</taxon>
    </lineage>
</organism>